<dbReference type="EMBL" id="CAIIXF020000012">
    <property type="protein sequence ID" value="CAH1802372.1"/>
    <property type="molecule type" value="Genomic_DNA"/>
</dbReference>
<evidence type="ECO:0000313" key="4">
    <source>
        <dbReference type="Proteomes" id="UP000749559"/>
    </source>
</evidence>
<evidence type="ECO:0000313" key="3">
    <source>
        <dbReference type="EMBL" id="CAH1802372.1"/>
    </source>
</evidence>
<sequence>MVVCIVIITTVLIAILNDNNIPMSFSYAEKYPKFRISDATKTKEDSANNKFQSLALVENDKYRKHTKKIKTPRRKSYRPGENSFSPGARLPNTVKETKIKTCKQNRTHSFLYLSGLHSDPRLHIDFKRKKFVYKIQLDYPTWKVSIWSTAEYCHAEGWISNTKSARNTYVVGLSKQTKIPIYVADRSVTQPIKVKTAQYTLILTRRSRGERGAFPEKVNHNVCLMRQECDRMIFPKEPCGLQATGNDSWNTIKTRNAKLPECESGNVPGAWLVPCADCSDANSCYWKQAVWQPNKCSHHRPSLKLAQRSYDGKNILFLGDSTLRRIMYYMMEYINGSLTEWRLSHSSLVYSNINGGRTHISFLYYPSLQKHSSPINKALKTLVKISHPVRNSSSTVLVVGRYRNIDKSDFPLLMSTLKELGLTGIKLIMKTMGANRCEDIAKDIMRNAALNAIAQRNGFEILQVFPIILGMYKDVTYGRCALPQERGSKIKKLPCQR</sequence>
<feature type="chain" id="PRO_5035805488" evidence="2">
    <location>
        <begin position="19"/>
        <end position="497"/>
    </location>
</feature>
<accession>A0A8S4Q9D3</accession>
<dbReference type="PANTHER" id="PTHR14776">
    <property type="entry name" value="CADHERIN-LIKE AND PC-ESTERASE DOMAIN-CONTAINING PROTEIN 1"/>
    <property type="match status" value="1"/>
</dbReference>
<evidence type="ECO:0000256" key="2">
    <source>
        <dbReference type="SAM" id="SignalP"/>
    </source>
</evidence>
<dbReference type="PANTHER" id="PTHR14776:SF1">
    <property type="entry name" value="CADHERIN-LIKE AND PC-ESTERASE DOMAIN-CONTAINING PROTEIN 1"/>
    <property type="match status" value="1"/>
</dbReference>
<dbReference type="Proteomes" id="UP000749559">
    <property type="component" value="Unassembled WGS sequence"/>
</dbReference>
<protein>
    <submittedName>
        <fullName evidence="3">Uncharacterized protein</fullName>
    </submittedName>
</protein>
<comment type="caution">
    <text evidence="3">The sequence shown here is derived from an EMBL/GenBank/DDBJ whole genome shotgun (WGS) entry which is preliminary data.</text>
</comment>
<feature type="signal peptide" evidence="2">
    <location>
        <begin position="1"/>
        <end position="18"/>
    </location>
</feature>
<gene>
    <name evidence="3" type="ORF">OFUS_LOCUS26056</name>
</gene>
<feature type="region of interest" description="Disordered" evidence="1">
    <location>
        <begin position="67"/>
        <end position="89"/>
    </location>
</feature>
<name>A0A8S4Q9D3_OWEFU</name>
<dbReference type="OrthoDB" id="1932925at2759"/>
<organism evidence="3 4">
    <name type="scientific">Owenia fusiformis</name>
    <name type="common">Polychaete worm</name>
    <dbReference type="NCBI Taxonomy" id="6347"/>
    <lineage>
        <taxon>Eukaryota</taxon>
        <taxon>Metazoa</taxon>
        <taxon>Spiralia</taxon>
        <taxon>Lophotrochozoa</taxon>
        <taxon>Annelida</taxon>
        <taxon>Polychaeta</taxon>
        <taxon>Sedentaria</taxon>
        <taxon>Canalipalpata</taxon>
        <taxon>Sabellida</taxon>
        <taxon>Oweniida</taxon>
        <taxon>Oweniidae</taxon>
        <taxon>Owenia</taxon>
    </lineage>
</organism>
<keyword evidence="4" id="KW-1185">Reference proteome</keyword>
<proteinExistence type="predicted"/>
<evidence type="ECO:0000256" key="1">
    <source>
        <dbReference type="SAM" id="MobiDB-lite"/>
    </source>
</evidence>
<keyword evidence="2" id="KW-0732">Signal</keyword>
<dbReference type="AlphaFoldDB" id="A0A8S4Q9D3"/>
<reference evidence="3" key="1">
    <citation type="submission" date="2022-03" db="EMBL/GenBank/DDBJ databases">
        <authorList>
            <person name="Martin C."/>
        </authorList>
    </citation>
    <scope>NUCLEOTIDE SEQUENCE</scope>
</reference>
<feature type="compositionally biased region" description="Basic residues" evidence="1">
    <location>
        <begin position="67"/>
        <end position="77"/>
    </location>
</feature>